<gene>
    <name evidence="3" type="ORF">MKQ68_09670</name>
</gene>
<keyword evidence="1" id="KW-0812">Transmembrane</keyword>
<dbReference type="InterPro" id="IPR050640">
    <property type="entry name" value="Bact_2-comp_sensor_kinase"/>
</dbReference>
<evidence type="ECO:0000256" key="1">
    <source>
        <dbReference type="SAM" id="Phobius"/>
    </source>
</evidence>
<dbReference type="RefSeq" id="WP_264283113.1">
    <property type="nucleotide sequence ID" value="NZ_CP107006.1"/>
</dbReference>
<dbReference type="Proteomes" id="UP001162741">
    <property type="component" value="Chromosome"/>
</dbReference>
<keyword evidence="1" id="KW-0472">Membrane</keyword>
<dbReference type="InterPro" id="IPR036890">
    <property type="entry name" value="HATPase_C_sf"/>
</dbReference>
<feature type="transmembrane region" description="Helical" evidence="1">
    <location>
        <begin position="72"/>
        <end position="89"/>
    </location>
</feature>
<evidence type="ECO:0000313" key="4">
    <source>
        <dbReference type="Proteomes" id="UP001162741"/>
    </source>
</evidence>
<organism evidence="3 4">
    <name type="scientific">Chitinophaga horti</name>
    <dbReference type="NCBI Taxonomy" id="2920382"/>
    <lineage>
        <taxon>Bacteria</taxon>
        <taxon>Pseudomonadati</taxon>
        <taxon>Bacteroidota</taxon>
        <taxon>Chitinophagia</taxon>
        <taxon>Chitinophagales</taxon>
        <taxon>Chitinophagaceae</taxon>
        <taxon>Chitinophaga</taxon>
    </lineage>
</organism>
<dbReference type="Pfam" id="PF06580">
    <property type="entry name" value="His_kinase"/>
    <property type="match status" value="1"/>
</dbReference>
<evidence type="ECO:0000259" key="2">
    <source>
        <dbReference type="Pfam" id="PF06580"/>
    </source>
</evidence>
<feature type="transmembrane region" description="Helical" evidence="1">
    <location>
        <begin position="109"/>
        <end position="130"/>
    </location>
</feature>
<protein>
    <submittedName>
        <fullName evidence="3">Histidine kinase</fullName>
    </submittedName>
</protein>
<dbReference type="EMBL" id="CP107006">
    <property type="protein sequence ID" value="UYQ95365.1"/>
    <property type="molecule type" value="Genomic_DNA"/>
</dbReference>
<proteinExistence type="predicted"/>
<sequence>MHALFSHPVFRWIQHLAFWTCTYFVFVQVFKSGNSAVKIDYIYAALFQLTLAPAVYLHLYWLLPLLTERRRWWVYALLLVILVAASAWLNDRFFQDWSATLFPDYFFISYFSLWEVVLFFVVYISLSTLLRFSKSWSRANELQHQLLAAEKEKVQVELKALKSQLNPHFLFNTLNGIYAMSLQSDPRLPDTVLQLSDLMRYFLYDTREELVPLAKEWEMVRGYIALQQLRSGADLDVHATVNGEIDESVVPPMLLITFVENAFKHGAKGNTGSVEISAVLDVAPARLHFVLTNTLGQVDNIEPETYRGLGLQNVRRRLELLYPQRHALHITSKDNNFVVTLDITL</sequence>
<dbReference type="PANTHER" id="PTHR34220">
    <property type="entry name" value="SENSOR HISTIDINE KINASE YPDA"/>
    <property type="match status" value="1"/>
</dbReference>
<dbReference type="Gene3D" id="3.30.565.10">
    <property type="entry name" value="Histidine kinase-like ATPase, C-terminal domain"/>
    <property type="match status" value="1"/>
</dbReference>
<dbReference type="GO" id="GO:0016301">
    <property type="term" value="F:kinase activity"/>
    <property type="evidence" value="ECO:0007669"/>
    <property type="project" value="UniProtKB-KW"/>
</dbReference>
<keyword evidence="4" id="KW-1185">Reference proteome</keyword>
<dbReference type="InterPro" id="IPR010559">
    <property type="entry name" value="Sig_transdc_His_kin_internal"/>
</dbReference>
<keyword evidence="3" id="KW-0418">Kinase</keyword>
<feature type="transmembrane region" description="Helical" evidence="1">
    <location>
        <begin position="12"/>
        <end position="30"/>
    </location>
</feature>
<feature type="transmembrane region" description="Helical" evidence="1">
    <location>
        <begin position="42"/>
        <end position="63"/>
    </location>
</feature>
<accession>A0ABY6J7A2</accession>
<feature type="domain" description="Signal transduction histidine kinase internal region" evidence="2">
    <location>
        <begin position="157"/>
        <end position="233"/>
    </location>
</feature>
<name>A0ABY6J7A2_9BACT</name>
<reference evidence="3" key="1">
    <citation type="submission" date="2022-10" db="EMBL/GenBank/DDBJ databases">
        <title>Chitinophaga sp. nov., isolated from soil.</title>
        <authorList>
            <person name="Jeon C.O."/>
        </authorList>
    </citation>
    <scope>NUCLEOTIDE SEQUENCE</scope>
    <source>
        <strain evidence="3">R8</strain>
    </source>
</reference>
<evidence type="ECO:0000313" key="3">
    <source>
        <dbReference type="EMBL" id="UYQ95365.1"/>
    </source>
</evidence>
<keyword evidence="1" id="KW-1133">Transmembrane helix</keyword>
<dbReference type="PANTHER" id="PTHR34220:SF7">
    <property type="entry name" value="SENSOR HISTIDINE KINASE YPDA"/>
    <property type="match status" value="1"/>
</dbReference>
<dbReference type="SUPFAM" id="SSF55874">
    <property type="entry name" value="ATPase domain of HSP90 chaperone/DNA topoisomerase II/histidine kinase"/>
    <property type="match status" value="1"/>
</dbReference>
<keyword evidence="3" id="KW-0808">Transferase</keyword>